<comment type="caution">
    <text evidence="10">The sequence shown here is derived from an EMBL/GenBank/DDBJ whole genome shotgun (WGS) entry which is preliminary data.</text>
</comment>
<evidence type="ECO:0000256" key="2">
    <source>
        <dbReference type="ARBA" id="ARBA00008537"/>
    </source>
</evidence>
<evidence type="ECO:0000256" key="3">
    <source>
        <dbReference type="ARBA" id="ARBA00022448"/>
    </source>
</evidence>
<evidence type="ECO:0000256" key="1">
    <source>
        <dbReference type="ARBA" id="ARBA00004651"/>
    </source>
</evidence>
<dbReference type="InterPro" id="IPR011701">
    <property type="entry name" value="MFS"/>
</dbReference>
<feature type="transmembrane region" description="Helical" evidence="8">
    <location>
        <begin position="207"/>
        <end position="224"/>
    </location>
</feature>
<feature type="transmembrane region" description="Helical" evidence="8">
    <location>
        <begin position="378"/>
        <end position="397"/>
    </location>
</feature>
<evidence type="ECO:0000313" key="11">
    <source>
        <dbReference type="Proteomes" id="UP000518878"/>
    </source>
</evidence>
<dbReference type="EMBL" id="JAAQTL010000001">
    <property type="protein sequence ID" value="NID14650.1"/>
    <property type="molecule type" value="Genomic_DNA"/>
</dbReference>
<feature type="transmembrane region" description="Helical" evidence="8">
    <location>
        <begin position="336"/>
        <end position="357"/>
    </location>
</feature>
<dbReference type="GO" id="GO:0005886">
    <property type="term" value="C:plasma membrane"/>
    <property type="evidence" value="ECO:0007669"/>
    <property type="project" value="UniProtKB-SubCell"/>
</dbReference>
<comment type="subcellular location">
    <subcellularLocation>
        <location evidence="1">Cell membrane</location>
        <topology evidence="1">Multi-pass membrane protein</topology>
    </subcellularLocation>
</comment>
<proteinExistence type="inferred from homology"/>
<sequence length="472" mass="50640">MQAFNISVPNAAVLHVQGGLSMTDDEIGWVFSSYIAAGALVMPMTHWLAGRFGRKRIFLLSLALFALALELCTLATTPLSFVGARIMQGAASGTLAPLSMAILLDELPPLRHGHIGPTWSVTAMLGIVSGPAVGGWLSEYHGWHSIFYLSLPMAVGIFLVVALCLREKSGARVVPFDFFGFAAFSVGIAGLQMLMDRGERLEWFASTEIRVEAIAAALGFYLYIVHAFTRRDHYLNTTVLRDRNFSVATAMYFIYGFVLLPTLALTSPMLEELLGYPADTAGYLTLPRGAALVCALILTWRVPAWLDNRIAVLGGAALSALGTWLMLGYSPAMDSVPVMAAGAVQGAGLGMLLPALSRAAFSTLNPALRSEATVIFNLARLFGSTLGISVVQIFFYANTQSMHLALAKHLRPYGPVAQATGHLAGRQLALFNELVTGQAAIVAVIGQFKLLLVAMLAASPLVFLLRKPRTSH</sequence>
<evidence type="ECO:0000256" key="8">
    <source>
        <dbReference type="SAM" id="Phobius"/>
    </source>
</evidence>
<dbReference type="AlphaFoldDB" id="A0A7X5QSK6"/>
<dbReference type="InterPro" id="IPR020846">
    <property type="entry name" value="MFS_dom"/>
</dbReference>
<dbReference type="Pfam" id="PF07690">
    <property type="entry name" value="MFS_1"/>
    <property type="match status" value="1"/>
</dbReference>
<feature type="transmembrane region" description="Helical" evidence="8">
    <location>
        <begin position="245"/>
        <end position="265"/>
    </location>
</feature>
<dbReference type="InterPro" id="IPR036259">
    <property type="entry name" value="MFS_trans_sf"/>
</dbReference>
<keyword evidence="3" id="KW-0813">Transport</keyword>
<dbReference type="InterPro" id="IPR004638">
    <property type="entry name" value="EmrB-like"/>
</dbReference>
<evidence type="ECO:0000256" key="7">
    <source>
        <dbReference type="ARBA" id="ARBA00023136"/>
    </source>
</evidence>
<feature type="transmembrane region" description="Helical" evidence="8">
    <location>
        <begin position="57"/>
        <end position="76"/>
    </location>
</feature>
<dbReference type="NCBIfam" id="TIGR00711">
    <property type="entry name" value="efflux_EmrB"/>
    <property type="match status" value="1"/>
</dbReference>
<organism evidence="10 11">
    <name type="scientific">Luteibacter yeojuensis</name>
    <dbReference type="NCBI Taxonomy" id="345309"/>
    <lineage>
        <taxon>Bacteria</taxon>
        <taxon>Pseudomonadati</taxon>
        <taxon>Pseudomonadota</taxon>
        <taxon>Gammaproteobacteria</taxon>
        <taxon>Lysobacterales</taxon>
        <taxon>Rhodanobacteraceae</taxon>
        <taxon>Luteibacter</taxon>
    </lineage>
</organism>
<comment type="similarity">
    <text evidence="2">Belongs to the major facilitator superfamily. EmrB family.</text>
</comment>
<dbReference type="PANTHER" id="PTHR42718">
    <property type="entry name" value="MAJOR FACILITATOR SUPERFAMILY MULTIDRUG TRANSPORTER MFSC"/>
    <property type="match status" value="1"/>
</dbReference>
<keyword evidence="11" id="KW-1185">Reference proteome</keyword>
<evidence type="ECO:0000256" key="6">
    <source>
        <dbReference type="ARBA" id="ARBA00022989"/>
    </source>
</evidence>
<evidence type="ECO:0000259" key="9">
    <source>
        <dbReference type="PROSITE" id="PS50850"/>
    </source>
</evidence>
<reference evidence="10 11" key="1">
    <citation type="journal article" date="2006" name="Int. J. Syst. Evol. Microbiol.">
        <title>Dyella yeojuensis sp. nov., isolated from greenhouse soil in Korea.</title>
        <authorList>
            <person name="Kim B.Y."/>
            <person name="Weon H.Y."/>
            <person name="Lee K.H."/>
            <person name="Seok S.J."/>
            <person name="Kwon S.W."/>
            <person name="Go S.J."/>
            <person name="Stackebrandt E."/>
        </authorList>
    </citation>
    <scope>NUCLEOTIDE SEQUENCE [LARGE SCALE GENOMIC DNA]</scope>
    <source>
        <strain evidence="10 11">DSM 17673</strain>
    </source>
</reference>
<keyword evidence="6 8" id="KW-1133">Transmembrane helix</keyword>
<keyword evidence="7 8" id="KW-0472">Membrane</keyword>
<name>A0A7X5QSK6_9GAMM</name>
<dbReference type="PANTHER" id="PTHR42718:SF9">
    <property type="entry name" value="MAJOR FACILITATOR SUPERFAMILY MULTIDRUG TRANSPORTER MFSC"/>
    <property type="match status" value="1"/>
</dbReference>
<accession>A0A7X5QSK6</accession>
<evidence type="ECO:0000256" key="5">
    <source>
        <dbReference type="ARBA" id="ARBA00022692"/>
    </source>
</evidence>
<feature type="transmembrane region" description="Helical" evidence="8">
    <location>
        <begin position="310"/>
        <end position="330"/>
    </location>
</feature>
<protein>
    <submittedName>
        <fullName evidence="10">Multidrug efflux MFS transporter</fullName>
    </submittedName>
</protein>
<keyword evidence="5 8" id="KW-0812">Transmembrane</keyword>
<feature type="transmembrane region" description="Helical" evidence="8">
    <location>
        <begin position="143"/>
        <end position="164"/>
    </location>
</feature>
<feature type="transmembrane region" description="Helical" evidence="8">
    <location>
        <begin position="27"/>
        <end position="45"/>
    </location>
</feature>
<evidence type="ECO:0000256" key="4">
    <source>
        <dbReference type="ARBA" id="ARBA00022475"/>
    </source>
</evidence>
<feature type="transmembrane region" description="Helical" evidence="8">
    <location>
        <begin position="285"/>
        <end position="303"/>
    </location>
</feature>
<feature type="transmembrane region" description="Helical" evidence="8">
    <location>
        <begin position="440"/>
        <end position="465"/>
    </location>
</feature>
<gene>
    <name evidence="10" type="ORF">HBF32_04120</name>
</gene>
<feature type="domain" description="Major facilitator superfamily (MFS) profile" evidence="9">
    <location>
        <begin position="1"/>
        <end position="471"/>
    </location>
</feature>
<feature type="transmembrane region" description="Helical" evidence="8">
    <location>
        <begin position="176"/>
        <end position="195"/>
    </location>
</feature>
<dbReference type="Gene3D" id="1.20.1250.20">
    <property type="entry name" value="MFS general substrate transporter like domains"/>
    <property type="match status" value="1"/>
</dbReference>
<keyword evidence="4" id="KW-1003">Cell membrane</keyword>
<dbReference type="GO" id="GO:0022857">
    <property type="term" value="F:transmembrane transporter activity"/>
    <property type="evidence" value="ECO:0007669"/>
    <property type="project" value="InterPro"/>
</dbReference>
<dbReference type="SUPFAM" id="SSF103473">
    <property type="entry name" value="MFS general substrate transporter"/>
    <property type="match status" value="1"/>
</dbReference>
<dbReference type="PROSITE" id="PS50850">
    <property type="entry name" value="MFS"/>
    <property type="match status" value="1"/>
</dbReference>
<evidence type="ECO:0000313" key="10">
    <source>
        <dbReference type="EMBL" id="NID14650.1"/>
    </source>
</evidence>
<dbReference type="Proteomes" id="UP000518878">
    <property type="component" value="Unassembled WGS sequence"/>
</dbReference>